<organism evidence="1 2">
    <name type="scientific">Enhygromyxa salina</name>
    <dbReference type="NCBI Taxonomy" id="215803"/>
    <lineage>
        <taxon>Bacteria</taxon>
        <taxon>Pseudomonadati</taxon>
        <taxon>Myxococcota</taxon>
        <taxon>Polyangia</taxon>
        <taxon>Nannocystales</taxon>
        <taxon>Nannocystaceae</taxon>
        <taxon>Enhygromyxa</taxon>
    </lineage>
</organism>
<gene>
    <name evidence="1" type="ORF">ENSA5_33670</name>
</gene>
<evidence type="ECO:0000313" key="1">
    <source>
        <dbReference type="EMBL" id="PRP97474.1"/>
    </source>
</evidence>
<proteinExistence type="predicted"/>
<reference evidence="1 2" key="1">
    <citation type="submission" date="2018-03" db="EMBL/GenBank/DDBJ databases">
        <title>Draft Genome Sequences of the Obligatory Marine Myxobacteria Enhygromyxa salina SWB005.</title>
        <authorList>
            <person name="Poehlein A."/>
            <person name="Moghaddam J.A."/>
            <person name="Harms H."/>
            <person name="Alanjari M."/>
            <person name="Koenig G.M."/>
            <person name="Daniel R."/>
            <person name="Schaeberle T.F."/>
        </authorList>
    </citation>
    <scope>NUCLEOTIDE SEQUENCE [LARGE SCALE GENOMIC DNA]</scope>
    <source>
        <strain evidence="1 2">SWB005</strain>
    </source>
</reference>
<keyword evidence="2" id="KW-1185">Reference proteome</keyword>
<dbReference type="RefSeq" id="WP_106392720.1">
    <property type="nucleotide sequence ID" value="NZ_PVNK01000156.1"/>
</dbReference>
<dbReference type="Proteomes" id="UP000237968">
    <property type="component" value="Unassembled WGS sequence"/>
</dbReference>
<dbReference type="EMBL" id="PVNK01000156">
    <property type="protein sequence ID" value="PRP97474.1"/>
    <property type="molecule type" value="Genomic_DNA"/>
</dbReference>
<dbReference type="AlphaFoldDB" id="A0A2S9XXA8"/>
<accession>A0A2S9XXA8</accession>
<evidence type="ECO:0000313" key="2">
    <source>
        <dbReference type="Proteomes" id="UP000237968"/>
    </source>
</evidence>
<comment type="caution">
    <text evidence="1">The sequence shown here is derived from an EMBL/GenBank/DDBJ whole genome shotgun (WGS) entry which is preliminary data.</text>
</comment>
<sequence>MVDEDQVFEAVPDLDARLLVELRAMPYFRVATAEEIDASFTAYAAGDIEGLIREWARVAEPSRATLPPMMAWAYARAGMGPRVVNASLFLESLRAVLRAGERFREGLSAEVQAALRVEFPYLERRHEHVPEGETPSFEFPGVFAEFIEWGTLDDSRARWQLAVGLNEVQQCCYSDYAAGLFGLPELRRHAERERALARNYFGHWAPRCTKELWRETIYVLDALNAATFELVCTQLIPRAMAPTRLLGSRSRREQWRAFVAGLETPQWLLPVPGPSSRGPRGH</sequence>
<protein>
    <submittedName>
        <fullName evidence="1">Uncharacterized protein</fullName>
    </submittedName>
</protein>
<name>A0A2S9XXA8_9BACT</name>
<dbReference type="OrthoDB" id="9821076at2"/>